<feature type="domain" description="Histidine kinase" evidence="9">
    <location>
        <begin position="415"/>
        <end position="638"/>
    </location>
</feature>
<feature type="transmembrane region" description="Helical" evidence="8">
    <location>
        <begin position="312"/>
        <end position="337"/>
    </location>
</feature>
<dbReference type="InterPro" id="IPR005467">
    <property type="entry name" value="His_kinase_dom"/>
</dbReference>
<dbReference type="SUPFAM" id="SSF55874">
    <property type="entry name" value="ATPase domain of HSP90 chaperone/DNA topoisomerase II/histidine kinase"/>
    <property type="match status" value="1"/>
</dbReference>
<dbReference type="SMART" id="SM00388">
    <property type="entry name" value="HisKA"/>
    <property type="match status" value="1"/>
</dbReference>
<keyword evidence="4" id="KW-0808">Transferase</keyword>
<keyword evidence="8" id="KW-1133">Transmembrane helix</keyword>
<dbReference type="EMBL" id="CP004387">
    <property type="protein sequence ID" value="AJD47445.1"/>
    <property type="molecule type" value="Genomic_DNA"/>
</dbReference>
<dbReference type="CDD" id="cd00082">
    <property type="entry name" value="HisKA"/>
    <property type="match status" value="1"/>
</dbReference>
<dbReference type="Pfam" id="PF07696">
    <property type="entry name" value="7TMR-DISMED2"/>
    <property type="match status" value="1"/>
</dbReference>
<evidence type="ECO:0000259" key="10">
    <source>
        <dbReference type="PROSITE" id="PS50110"/>
    </source>
</evidence>
<feature type="transmembrane region" description="Helical" evidence="8">
    <location>
        <begin position="281"/>
        <end position="300"/>
    </location>
</feature>
<gene>
    <name evidence="11" type="ORF">S7S_05125</name>
</gene>
<evidence type="ECO:0000313" key="11">
    <source>
        <dbReference type="EMBL" id="AJD47445.1"/>
    </source>
</evidence>
<sequence length="860" mass="93929">MGLLWPCAVPAMDMGHPGGWQRAFESYLDVSGALPAGQIAQQGFIARERVMARHGDGVWWLRLPLYNSLQQPVTRWLQIEPARLADVQFFAPDGSQLAHTGAGVPLAQRPLDSRAVLLPVSLPAGGERTLYVRIEHNSATAVQARAWVPEEFSHHERRLDFFNALQFGAMLWFAAYGVLAFFSSRQPAFLYFSLLVASCALVDISFLQYGLQYFWPGAAAWNLRASLIFSSLLLPAAGLLVTRLLNMRHHCPLGHTLINSLSWILLADTVARLFGMPRLPGLLPMLLPITLLVSLAGWSVRAAWQGLPGARLLLLAFALTWCVTLYGIGKILGWWLLPSLNGLSMNWAMLLSSVMMVRVLTDTVRQFRLEREQARAEVAEARLALRAQALRARELALEKDAAEAASQAKSTFLAHLSHELRTPLHSILGYSALVLQDIPAAGYSMLTRRASAIQRSGRHLLALIDELLDYARGEAGRLVLAPQPLEIDELLNSVLDEMRQLAHSHNVTLALHPDNPPGCQVMADGLRLRQILLNLVSNACRHSGGDRVLLQWRVAPQRDSPELLSLFFAVSDNGSGIPEADRARIFRSFEQRGAGYQQGVGLGLPIARQWVNLMGGELGCENLPEKGCRFYFSVAVPGLAGPLNETTASHEVRGYQGPVQHLLVVDDTPENLDLLCDGLTAAGFRVSRADSGEAALQRLAAEPVDAVITDQRMPGLSGRALLRAARRDGYSMPWLLLSATVQGMSAMPDDDTDFAAILLKPIGMSALVRELCRVLDLEPSLADDPPPVTPDATTRPDAAAMARLRQAVQVGALSDIEDWSDEICRTQPAASGFARRVLGAARALDMAALEQLLGPADRPA</sequence>
<dbReference type="InterPro" id="IPR011006">
    <property type="entry name" value="CheY-like_superfamily"/>
</dbReference>
<dbReference type="InterPro" id="IPR036097">
    <property type="entry name" value="HisK_dim/P_sf"/>
</dbReference>
<evidence type="ECO:0000256" key="6">
    <source>
        <dbReference type="PROSITE-ProRule" id="PRU00169"/>
    </source>
</evidence>
<accession>A0A0B4XLB8</accession>
<dbReference type="InterPro" id="IPR003594">
    <property type="entry name" value="HATPase_dom"/>
</dbReference>
<keyword evidence="8" id="KW-0812">Transmembrane</keyword>
<dbReference type="Proteomes" id="UP000006764">
    <property type="component" value="Chromosome"/>
</dbReference>
<evidence type="ECO:0000256" key="5">
    <source>
        <dbReference type="ARBA" id="ARBA00022777"/>
    </source>
</evidence>
<evidence type="ECO:0000256" key="3">
    <source>
        <dbReference type="ARBA" id="ARBA00022553"/>
    </source>
</evidence>
<dbReference type="InterPro" id="IPR036890">
    <property type="entry name" value="HATPase_C_sf"/>
</dbReference>
<dbReference type="InterPro" id="IPR001789">
    <property type="entry name" value="Sig_transdc_resp-reg_receiver"/>
</dbReference>
<dbReference type="PANTHER" id="PTHR43047">
    <property type="entry name" value="TWO-COMPONENT HISTIDINE PROTEIN KINASE"/>
    <property type="match status" value="1"/>
</dbReference>
<dbReference type="SUPFAM" id="SSF47384">
    <property type="entry name" value="Homodimeric domain of signal transducing histidine kinase"/>
    <property type="match status" value="1"/>
</dbReference>
<dbReference type="AlphaFoldDB" id="A0A0B4XLB8"/>
<keyword evidence="5" id="KW-0418">Kinase</keyword>
<dbReference type="Gene3D" id="1.10.287.130">
    <property type="match status" value="1"/>
</dbReference>
<keyword evidence="8" id="KW-0472">Membrane</keyword>
<reference evidence="11 12" key="1">
    <citation type="journal article" date="2012" name="J. Bacteriol.">
        <title>Genome sequence of an alkane-degrading bacterium, Alcanivorax pacificus type strain W11-5, isolated from deep sea sediment.</title>
        <authorList>
            <person name="Lai Q."/>
            <person name="Shao Z."/>
        </authorList>
    </citation>
    <scope>NUCLEOTIDE SEQUENCE [LARGE SCALE GENOMIC DNA]</scope>
    <source>
        <strain evidence="11 12">W11-5</strain>
    </source>
</reference>
<dbReference type="Gene3D" id="3.30.565.10">
    <property type="entry name" value="Histidine kinase-like ATPase, C-terminal domain"/>
    <property type="match status" value="1"/>
</dbReference>
<evidence type="ECO:0000256" key="7">
    <source>
        <dbReference type="SAM" id="Coils"/>
    </source>
</evidence>
<dbReference type="SMART" id="SM00387">
    <property type="entry name" value="HATPase_c"/>
    <property type="match status" value="1"/>
</dbReference>
<evidence type="ECO:0000313" key="12">
    <source>
        <dbReference type="Proteomes" id="UP000006764"/>
    </source>
</evidence>
<keyword evidence="7" id="KW-0175">Coiled coil</keyword>
<dbReference type="EC" id="2.7.13.3" evidence="2"/>
<feature type="domain" description="Response regulatory" evidence="10">
    <location>
        <begin position="661"/>
        <end position="775"/>
    </location>
</feature>
<dbReference type="Pfam" id="PF02518">
    <property type="entry name" value="HATPase_c"/>
    <property type="match status" value="1"/>
</dbReference>
<feature type="transmembrane region" description="Helical" evidence="8">
    <location>
        <begin position="223"/>
        <end position="245"/>
    </location>
</feature>
<evidence type="ECO:0000256" key="2">
    <source>
        <dbReference type="ARBA" id="ARBA00012438"/>
    </source>
</evidence>
<dbReference type="Gene3D" id="2.60.40.2380">
    <property type="match status" value="1"/>
</dbReference>
<dbReference type="PROSITE" id="PS50110">
    <property type="entry name" value="RESPONSE_REGULATORY"/>
    <property type="match status" value="1"/>
</dbReference>
<feature type="transmembrane region" description="Helical" evidence="8">
    <location>
        <begin position="257"/>
        <end position="275"/>
    </location>
</feature>
<dbReference type="InterPro" id="IPR011622">
    <property type="entry name" value="7TMR_DISM_rcpt_extracell_dom2"/>
</dbReference>
<dbReference type="SMART" id="SM00448">
    <property type="entry name" value="REC"/>
    <property type="match status" value="1"/>
</dbReference>
<evidence type="ECO:0000256" key="8">
    <source>
        <dbReference type="SAM" id="Phobius"/>
    </source>
</evidence>
<feature type="transmembrane region" description="Helical" evidence="8">
    <location>
        <begin position="161"/>
        <end position="182"/>
    </location>
</feature>
<dbReference type="KEGG" id="apac:S7S_05125"/>
<dbReference type="Pfam" id="PF00072">
    <property type="entry name" value="Response_reg"/>
    <property type="match status" value="1"/>
</dbReference>
<dbReference type="PRINTS" id="PR00344">
    <property type="entry name" value="BCTRLSENSOR"/>
</dbReference>
<dbReference type="SUPFAM" id="SSF52172">
    <property type="entry name" value="CheY-like"/>
    <property type="match status" value="1"/>
</dbReference>
<protein>
    <recommendedName>
        <fullName evidence="2">histidine kinase</fullName>
        <ecNumber evidence="2">2.7.13.3</ecNumber>
    </recommendedName>
</protein>
<evidence type="ECO:0000256" key="1">
    <source>
        <dbReference type="ARBA" id="ARBA00000085"/>
    </source>
</evidence>
<dbReference type="STRING" id="391936.S7S_05125"/>
<feature type="coiled-coil region" evidence="7">
    <location>
        <begin position="357"/>
        <end position="384"/>
    </location>
</feature>
<proteinExistence type="predicted"/>
<keyword evidence="3 6" id="KW-0597">Phosphoprotein</keyword>
<keyword evidence="12" id="KW-1185">Reference proteome</keyword>
<organism evidence="11 12">
    <name type="scientific">Isoalcanivorax pacificus W11-5</name>
    <dbReference type="NCBI Taxonomy" id="391936"/>
    <lineage>
        <taxon>Bacteria</taxon>
        <taxon>Pseudomonadati</taxon>
        <taxon>Pseudomonadota</taxon>
        <taxon>Gammaproteobacteria</taxon>
        <taxon>Oceanospirillales</taxon>
        <taxon>Alcanivoracaceae</taxon>
        <taxon>Isoalcanivorax</taxon>
    </lineage>
</organism>
<dbReference type="GO" id="GO:0000155">
    <property type="term" value="F:phosphorelay sensor kinase activity"/>
    <property type="evidence" value="ECO:0007669"/>
    <property type="project" value="InterPro"/>
</dbReference>
<dbReference type="InterPro" id="IPR003661">
    <property type="entry name" value="HisK_dim/P_dom"/>
</dbReference>
<feature type="transmembrane region" description="Helical" evidence="8">
    <location>
        <begin position="189"/>
        <end position="211"/>
    </location>
</feature>
<comment type="catalytic activity">
    <reaction evidence="1">
        <text>ATP + protein L-histidine = ADP + protein N-phospho-L-histidine.</text>
        <dbReference type="EC" id="2.7.13.3"/>
    </reaction>
</comment>
<dbReference type="Pfam" id="PF00512">
    <property type="entry name" value="HisKA"/>
    <property type="match status" value="1"/>
</dbReference>
<dbReference type="InterPro" id="IPR011623">
    <property type="entry name" value="7TMR_DISM_rcpt_extracell_dom1"/>
</dbReference>
<evidence type="ECO:0000256" key="4">
    <source>
        <dbReference type="ARBA" id="ARBA00022679"/>
    </source>
</evidence>
<feature type="modified residue" description="4-aspartylphosphate" evidence="6">
    <location>
        <position position="710"/>
    </location>
</feature>
<dbReference type="PANTHER" id="PTHR43047:SF78">
    <property type="entry name" value="SENSORY_REGULATORY PROTEIN RPFC"/>
    <property type="match status" value="1"/>
</dbReference>
<dbReference type="HOGENOM" id="CLU_332532_0_0_6"/>
<dbReference type="Gene3D" id="3.40.50.2300">
    <property type="match status" value="1"/>
</dbReference>
<dbReference type="PROSITE" id="PS50109">
    <property type="entry name" value="HIS_KIN"/>
    <property type="match status" value="1"/>
</dbReference>
<dbReference type="Pfam" id="PF07695">
    <property type="entry name" value="7TMR-DISM_7TM"/>
    <property type="match status" value="1"/>
</dbReference>
<name>A0A0B4XLB8_9GAMM</name>
<evidence type="ECO:0000259" key="9">
    <source>
        <dbReference type="PROSITE" id="PS50109"/>
    </source>
</evidence>
<dbReference type="InterPro" id="IPR004358">
    <property type="entry name" value="Sig_transdc_His_kin-like_C"/>
</dbReference>